<evidence type="ECO:0000313" key="1">
    <source>
        <dbReference type="EMBL" id="BAJ27790.1"/>
    </source>
</evidence>
<keyword evidence="2" id="KW-1185">Reference proteome</keyword>
<organism evidence="1 2">
    <name type="scientific">Kitasatospora setae (strain ATCC 33774 / DSM 43861 / JCM 3304 / KCC A-0304 / NBRC 14216 / KM-6054)</name>
    <name type="common">Streptomyces setae</name>
    <dbReference type="NCBI Taxonomy" id="452652"/>
    <lineage>
        <taxon>Bacteria</taxon>
        <taxon>Bacillati</taxon>
        <taxon>Actinomycetota</taxon>
        <taxon>Actinomycetes</taxon>
        <taxon>Kitasatosporales</taxon>
        <taxon>Streptomycetaceae</taxon>
        <taxon>Kitasatospora</taxon>
    </lineage>
</organism>
<dbReference type="RefSeq" id="WP_014135108.1">
    <property type="nucleotide sequence ID" value="NC_016109.1"/>
</dbReference>
<dbReference type="HOGENOM" id="CLU_2617323_0_0_11"/>
<proteinExistence type="predicted"/>
<reference evidence="1 2" key="1">
    <citation type="journal article" date="2010" name="DNA Res.">
        <title>Genome sequence of Kitasatospora setae NBRC 14216T: an evolutionary snapshot of the family Streptomycetaceae.</title>
        <authorList>
            <person name="Ichikawa N."/>
            <person name="Oguchi A."/>
            <person name="Ikeda H."/>
            <person name="Ishikawa J."/>
            <person name="Kitani S."/>
            <person name="Watanabe Y."/>
            <person name="Nakamura S."/>
            <person name="Katano Y."/>
            <person name="Kishi E."/>
            <person name="Sasagawa M."/>
            <person name="Ankai A."/>
            <person name="Fukui S."/>
            <person name="Hashimoto Y."/>
            <person name="Kamata S."/>
            <person name="Otoguro M."/>
            <person name="Tanikawa S."/>
            <person name="Nihira T."/>
            <person name="Horinouchi S."/>
            <person name="Ohnishi Y."/>
            <person name="Hayakawa M."/>
            <person name="Kuzuyama T."/>
            <person name="Arisawa A."/>
            <person name="Nomoto F."/>
            <person name="Miura H."/>
            <person name="Takahashi Y."/>
            <person name="Fujita N."/>
        </authorList>
    </citation>
    <scope>NUCLEOTIDE SEQUENCE [LARGE SCALE GENOMIC DNA]</scope>
    <source>
        <strain evidence="2">ATCC 33774 / DSM 43861 / JCM 3304 / KCC A-0304 / NBRC 14216 / KM-6054</strain>
    </source>
</reference>
<dbReference type="EMBL" id="AP010968">
    <property type="protein sequence ID" value="BAJ27790.1"/>
    <property type="molecule type" value="Genomic_DNA"/>
</dbReference>
<dbReference type="STRING" id="452652.KSE_19660"/>
<dbReference type="Proteomes" id="UP000007076">
    <property type="component" value="Chromosome"/>
</dbReference>
<dbReference type="PATRIC" id="fig|452652.3.peg.1972"/>
<dbReference type="AlphaFoldDB" id="E4N9A9"/>
<dbReference type="eggNOG" id="ENOG503210G">
    <property type="taxonomic scope" value="Bacteria"/>
</dbReference>
<accession>E4N9A9</accession>
<name>E4N9A9_KITSK</name>
<dbReference type="KEGG" id="ksk:KSE_19660"/>
<evidence type="ECO:0000313" key="2">
    <source>
        <dbReference type="Proteomes" id="UP000007076"/>
    </source>
</evidence>
<protein>
    <submittedName>
        <fullName evidence="1">Uncharacterized protein</fullName>
    </submittedName>
</protein>
<gene>
    <name evidence="1" type="ordered locus">KSE_19660</name>
</gene>
<sequence>MVQISTRASDLRTAIERATGVRADVRSAPGSTRITIPCPPDDIPTWSELLRALRTADRWGSVTADGQTVIWAQIEEES</sequence>